<name>A0A241XG11_PSEAI</name>
<dbReference type="AlphaFoldDB" id="A0A241XG11"/>
<dbReference type="PANTHER" id="PTHR34596">
    <property type="entry name" value="CHITOPORIN"/>
    <property type="match status" value="1"/>
</dbReference>
<evidence type="ECO:0000256" key="2">
    <source>
        <dbReference type="ARBA" id="ARBA00022448"/>
    </source>
</evidence>
<dbReference type="InterPro" id="IPR005318">
    <property type="entry name" value="OM_porin_bac"/>
</dbReference>
<organism evidence="4 5">
    <name type="scientific">Pseudomonas aeruginosa</name>
    <dbReference type="NCBI Taxonomy" id="287"/>
    <lineage>
        <taxon>Bacteria</taxon>
        <taxon>Pseudomonadati</taxon>
        <taxon>Pseudomonadota</taxon>
        <taxon>Gammaproteobacteria</taxon>
        <taxon>Pseudomonadales</taxon>
        <taxon>Pseudomonadaceae</taxon>
        <taxon>Pseudomonas</taxon>
    </lineage>
</organism>
<evidence type="ECO:0000313" key="4">
    <source>
        <dbReference type="EMBL" id="OTI55226.1"/>
    </source>
</evidence>
<keyword evidence="2" id="KW-0813">Transport</keyword>
<gene>
    <name evidence="4" type="ORF">CAZ10_34445</name>
</gene>
<accession>A0A241XG11</accession>
<dbReference type="InterPro" id="IPR023614">
    <property type="entry name" value="Porin_dom_sf"/>
</dbReference>
<dbReference type="Pfam" id="PF03573">
    <property type="entry name" value="OprD"/>
    <property type="match status" value="1"/>
</dbReference>
<comment type="similarity">
    <text evidence="1">Belongs to the outer membrane porin (Opr) (TC 1.B.25) family.</text>
</comment>
<sequence length="473" mass="51646">MRRAIPRPWPTVLSLGLLVGGEACLADDSLGHRDNISTGLNQRQKAEMKVPPGFVEGSTLNGFIRNYYFARDNHDTPSRRDQREWAQGLMLSFRSGYTDTPIGIGLDAHAFYGLRLDGGGGSGGAGVLPLDSAGRPADSFSAAGAALKLRGLDSLLKIGDQLLENPVIASGVSRMVPQSYRGVTLKNYHFRALELDAGFVEATRLRNQSGHSHLTSGYGNGTKGGIAADRESPHIAWLGASYSAPGGSQATLYSGRLEDIWNQHYLGLSQPWRLSSQLTLTPWLHYYKTRDQGRSQLGRIDNDLYNVGLTLAGGGQSLSLSLQKVDGDTPFDFIAQNDRTFLYESNAMQYADFNGPGERSWKIQYQASLAFLAAPDWQFGAAYGRGQADLTRVDPDSAGYGYLYNPNGKNAQHWERDLSLRYAFPAGPAKGLSVTLRWATHRPGEGYTAPGNTRGNSSSDEYRVVLDYPIRLL</sequence>
<evidence type="ECO:0000256" key="3">
    <source>
        <dbReference type="ARBA" id="ARBA00022729"/>
    </source>
</evidence>
<dbReference type="EMBL" id="NFFZ01000031">
    <property type="protein sequence ID" value="OTI55226.1"/>
    <property type="molecule type" value="Genomic_DNA"/>
</dbReference>
<evidence type="ECO:0000313" key="5">
    <source>
        <dbReference type="Proteomes" id="UP000194857"/>
    </source>
</evidence>
<dbReference type="PANTHER" id="PTHR34596:SF2">
    <property type="entry name" value="CHITOPORIN"/>
    <property type="match status" value="1"/>
</dbReference>
<dbReference type="RefSeq" id="WP_031301181.1">
    <property type="nucleotide sequence ID" value="NZ_CAADLW010001290.1"/>
</dbReference>
<reference evidence="5" key="1">
    <citation type="submission" date="2017-05" db="EMBL/GenBank/DDBJ databases">
        <authorList>
            <person name="Giani T."/>
            <person name="Arena F."/>
            <person name="Pollini S."/>
            <person name="Di Pilato V."/>
            <person name="D'Andrea M.M."/>
            <person name="Henrici De Angelis L."/>
            <person name="Bassetti M."/>
            <person name="Rossolini G.M."/>
        </authorList>
    </citation>
    <scope>NUCLEOTIDE SEQUENCE [LARGE SCALE GENOMIC DNA]</scope>
    <source>
        <strain evidence="5">S567_C10_BS</strain>
    </source>
</reference>
<protein>
    <submittedName>
        <fullName evidence="4">Porin</fullName>
    </submittedName>
</protein>
<dbReference type="Proteomes" id="UP000194857">
    <property type="component" value="Unassembled WGS sequence"/>
</dbReference>
<dbReference type="GO" id="GO:0016020">
    <property type="term" value="C:membrane"/>
    <property type="evidence" value="ECO:0007669"/>
    <property type="project" value="InterPro"/>
</dbReference>
<keyword evidence="3" id="KW-0732">Signal</keyword>
<dbReference type="Gene3D" id="2.40.160.10">
    <property type="entry name" value="Porin"/>
    <property type="match status" value="1"/>
</dbReference>
<evidence type="ECO:0000256" key="1">
    <source>
        <dbReference type="ARBA" id="ARBA00009075"/>
    </source>
</evidence>
<proteinExistence type="inferred from homology"/>
<dbReference type="GO" id="GO:0015288">
    <property type="term" value="F:porin activity"/>
    <property type="evidence" value="ECO:0007669"/>
    <property type="project" value="TreeGrafter"/>
</dbReference>
<comment type="caution">
    <text evidence="4">The sequence shown here is derived from an EMBL/GenBank/DDBJ whole genome shotgun (WGS) entry which is preliminary data.</text>
</comment>